<accession>A0ABN2X4C7</accession>
<name>A0ABN2X4C7_9ACTN</name>
<proteinExistence type="predicted"/>
<dbReference type="EMBL" id="BAAAPE010000028">
    <property type="protein sequence ID" value="GAA2103486.1"/>
    <property type="molecule type" value="Genomic_DNA"/>
</dbReference>
<evidence type="ECO:0000313" key="1">
    <source>
        <dbReference type="EMBL" id="GAA2103486.1"/>
    </source>
</evidence>
<gene>
    <name evidence="1" type="ORF">GCM10009801_78490</name>
</gene>
<evidence type="ECO:0000313" key="2">
    <source>
        <dbReference type="Proteomes" id="UP001500016"/>
    </source>
</evidence>
<organism evidence="1 2">
    <name type="scientific">Streptomyces albiaxialis</name>
    <dbReference type="NCBI Taxonomy" id="329523"/>
    <lineage>
        <taxon>Bacteria</taxon>
        <taxon>Bacillati</taxon>
        <taxon>Actinomycetota</taxon>
        <taxon>Actinomycetes</taxon>
        <taxon>Kitasatosporales</taxon>
        <taxon>Streptomycetaceae</taxon>
        <taxon>Streptomyces</taxon>
    </lineage>
</organism>
<protein>
    <submittedName>
        <fullName evidence="1">Uncharacterized protein</fullName>
    </submittedName>
</protein>
<reference evidence="1 2" key="1">
    <citation type="journal article" date="2019" name="Int. J. Syst. Evol. Microbiol.">
        <title>The Global Catalogue of Microorganisms (GCM) 10K type strain sequencing project: providing services to taxonomists for standard genome sequencing and annotation.</title>
        <authorList>
            <consortium name="The Broad Institute Genomics Platform"/>
            <consortium name="The Broad Institute Genome Sequencing Center for Infectious Disease"/>
            <person name="Wu L."/>
            <person name="Ma J."/>
        </authorList>
    </citation>
    <scope>NUCLEOTIDE SEQUENCE [LARGE SCALE GENOMIC DNA]</scope>
    <source>
        <strain evidence="1 2">JCM 15478</strain>
    </source>
</reference>
<sequence>MPGRFPFRPAPPVSPLPECASARAEGAAVEAATATAAARTVRRVAGLLIMAVIPQSVCGVRCLSARRVVREYASDGAGVRRVVPVVRE</sequence>
<keyword evidence="2" id="KW-1185">Reference proteome</keyword>
<comment type="caution">
    <text evidence="1">The sequence shown here is derived from an EMBL/GenBank/DDBJ whole genome shotgun (WGS) entry which is preliminary data.</text>
</comment>
<dbReference type="Proteomes" id="UP001500016">
    <property type="component" value="Unassembled WGS sequence"/>
</dbReference>